<reference evidence="1 2" key="1">
    <citation type="submission" date="2015-04" db="EMBL/GenBank/DDBJ databases">
        <title>Lasius niger genome sequencing.</title>
        <authorList>
            <person name="Konorov E.A."/>
            <person name="Nikitin M.A."/>
            <person name="Kirill M.V."/>
            <person name="Chang P."/>
        </authorList>
    </citation>
    <scope>NUCLEOTIDE SEQUENCE [LARGE SCALE GENOMIC DNA]</scope>
    <source>
        <tissue evidence="1">Whole</tissue>
    </source>
</reference>
<dbReference type="PaxDb" id="67767-A0A0J7K442"/>
<dbReference type="EMBL" id="LBMM01014666">
    <property type="protein sequence ID" value="KMQ85087.1"/>
    <property type="molecule type" value="Genomic_DNA"/>
</dbReference>
<keyword evidence="2" id="KW-1185">Reference proteome</keyword>
<sequence length="137" mass="15377">MSAKHEETKIVEEVQEDEAEAMLTGISSNISLARKEAPKNLKKQAKRMKLISDATYPPVDIGGNIIIPIPDVDREKADLRNLIGVVLERNKDGLYKIGKKDGILNKLYCRSEFDESPQIFLTQEQVPEQKISLRTAA</sequence>
<name>A0A0J7K442_LASNI</name>
<organism evidence="1 2">
    <name type="scientific">Lasius niger</name>
    <name type="common">Black garden ant</name>
    <dbReference type="NCBI Taxonomy" id="67767"/>
    <lineage>
        <taxon>Eukaryota</taxon>
        <taxon>Metazoa</taxon>
        <taxon>Ecdysozoa</taxon>
        <taxon>Arthropoda</taxon>
        <taxon>Hexapoda</taxon>
        <taxon>Insecta</taxon>
        <taxon>Pterygota</taxon>
        <taxon>Neoptera</taxon>
        <taxon>Endopterygota</taxon>
        <taxon>Hymenoptera</taxon>
        <taxon>Apocrita</taxon>
        <taxon>Aculeata</taxon>
        <taxon>Formicoidea</taxon>
        <taxon>Formicidae</taxon>
        <taxon>Formicinae</taxon>
        <taxon>Lasius</taxon>
        <taxon>Lasius</taxon>
    </lineage>
</organism>
<gene>
    <name evidence="1" type="ORF">RF55_16580</name>
</gene>
<comment type="caution">
    <text evidence="1">The sequence shown here is derived from an EMBL/GenBank/DDBJ whole genome shotgun (WGS) entry which is preliminary data.</text>
</comment>
<dbReference type="AlphaFoldDB" id="A0A0J7K442"/>
<dbReference type="Proteomes" id="UP000036403">
    <property type="component" value="Unassembled WGS sequence"/>
</dbReference>
<evidence type="ECO:0000313" key="2">
    <source>
        <dbReference type="Proteomes" id="UP000036403"/>
    </source>
</evidence>
<accession>A0A0J7K442</accession>
<protein>
    <submittedName>
        <fullName evidence="1">Krab-a domain-containing protein 2-like protein</fullName>
    </submittedName>
</protein>
<proteinExistence type="predicted"/>
<dbReference type="OrthoDB" id="441971at2759"/>
<evidence type="ECO:0000313" key="1">
    <source>
        <dbReference type="EMBL" id="KMQ85087.1"/>
    </source>
</evidence>